<reference evidence="10" key="1">
    <citation type="submission" date="2018-05" db="EMBL/GenBank/DDBJ databases">
        <authorList>
            <person name="Lanie J.A."/>
            <person name="Ng W.-L."/>
            <person name="Kazmierczak K.M."/>
            <person name="Andrzejewski T.M."/>
            <person name="Davidsen T.M."/>
            <person name="Wayne K.J."/>
            <person name="Tettelin H."/>
            <person name="Glass J.I."/>
            <person name="Rusch D."/>
            <person name="Podicherti R."/>
            <person name="Tsui H.-C.T."/>
            <person name="Winkler M.E."/>
        </authorList>
    </citation>
    <scope>NUCLEOTIDE SEQUENCE</scope>
</reference>
<dbReference type="NCBIfam" id="TIGR01163">
    <property type="entry name" value="rpe"/>
    <property type="match status" value="1"/>
</dbReference>
<evidence type="ECO:0000256" key="3">
    <source>
        <dbReference type="ARBA" id="ARBA00001941"/>
    </source>
</evidence>
<dbReference type="AlphaFoldDB" id="A0A383CFF7"/>
<accession>A0A383CFF7</accession>
<comment type="cofactor">
    <cofactor evidence="5">
        <name>Fe(2+)</name>
        <dbReference type="ChEBI" id="CHEBI:29033"/>
    </cofactor>
</comment>
<comment type="catalytic activity">
    <reaction evidence="1">
        <text>D-ribulose 5-phosphate = D-xylulose 5-phosphate</text>
        <dbReference type="Rhea" id="RHEA:13677"/>
        <dbReference type="ChEBI" id="CHEBI:57737"/>
        <dbReference type="ChEBI" id="CHEBI:58121"/>
        <dbReference type="EC" id="5.1.3.1"/>
    </reaction>
</comment>
<proteinExistence type="inferred from homology"/>
<dbReference type="SUPFAM" id="SSF51366">
    <property type="entry name" value="Ribulose-phoshate binding barrel"/>
    <property type="match status" value="1"/>
</dbReference>
<dbReference type="GO" id="GO:0006098">
    <property type="term" value="P:pentose-phosphate shunt"/>
    <property type="evidence" value="ECO:0007669"/>
    <property type="project" value="InterPro"/>
</dbReference>
<keyword evidence="8" id="KW-0479">Metal-binding</keyword>
<dbReference type="Pfam" id="PF00834">
    <property type="entry name" value="Ribul_P_3_epim"/>
    <property type="match status" value="1"/>
</dbReference>
<dbReference type="GO" id="GO:0005737">
    <property type="term" value="C:cytoplasm"/>
    <property type="evidence" value="ECO:0007669"/>
    <property type="project" value="UniProtKB-ARBA"/>
</dbReference>
<sequence>MAFIKISPSILSADFSKLGSEIQDLEKAEADLIHIDVMDGHFVPNITIGPEVISKLRKYTSLPFDVHLMISPVDNFIKSFADAGANIITIHPEATNDLVGSINKIKSCNKKAGVSLNPATSVNKVLPVLGLIDLVLVMSVNPGFGGQKFIKETLEKVKILRKEIDIKKLKTEIEIDGGINFENAKIAKKAGVDILVSGTTIFKEN</sequence>
<dbReference type="EC" id="5.1.3.1" evidence="7"/>
<evidence type="ECO:0000256" key="9">
    <source>
        <dbReference type="ARBA" id="ARBA00023235"/>
    </source>
</evidence>
<comment type="similarity">
    <text evidence="6">Belongs to the ribulose-phosphate 3-epimerase family.</text>
</comment>
<dbReference type="GO" id="GO:0005975">
    <property type="term" value="P:carbohydrate metabolic process"/>
    <property type="evidence" value="ECO:0007669"/>
    <property type="project" value="InterPro"/>
</dbReference>
<dbReference type="CDD" id="cd00429">
    <property type="entry name" value="RPE"/>
    <property type="match status" value="1"/>
</dbReference>
<dbReference type="PROSITE" id="PS01086">
    <property type="entry name" value="RIBUL_P_3_EPIMER_2"/>
    <property type="match status" value="1"/>
</dbReference>
<dbReference type="NCBIfam" id="NF004076">
    <property type="entry name" value="PRK05581.1-4"/>
    <property type="match status" value="1"/>
</dbReference>
<dbReference type="Gene3D" id="3.20.20.70">
    <property type="entry name" value="Aldolase class I"/>
    <property type="match status" value="1"/>
</dbReference>
<evidence type="ECO:0000256" key="2">
    <source>
        <dbReference type="ARBA" id="ARBA00001936"/>
    </source>
</evidence>
<comment type="cofactor">
    <cofactor evidence="4">
        <name>Zn(2+)</name>
        <dbReference type="ChEBI" id="CHEBI:29105"/>
    </cofactor>
</comment>
<dbReference type="InterPro" id="IPR000056">
    <property type="entry name" value="Ribul_P_3_epim-like"/>
</dbReference>
<dbReference type="InterPro" id="IPR013785">
    <property type="entry name" value="Aldolase_TIM"/>
</dbReference>
<evidence type="ECO:0000313" key="10">
    <source>
        <dbReference type="EMBL" id="SVE30830.1"/>
    </source>
</evidence>
<evidence type="ECO:0000256" key="6">
    <source>
        <dbReference type="ARBA" id="ARBA00009541"/>
    </source>
</evidence>
<evidence type="ECO:0000256" key="8">
    <source>
        <dbReference type="ARBA" id="ARBA00022723"/>
    </source>
</evidence>
<dbReference type="EMBL" id="UINC01208340">
    <property type="protein sequence ID" value="SVE30830.1"/>
    <property type="molecule type" value="Genomic_DNA"/>
</dbReference>
<dbReference type="PIRSF" id="PIRSF001461">
    <property type="entry name" value="RPE"/>
    <property type="match status" value="1"/>
</dbReference>
<evidence type="ECO:0000256" key="4">
    <source>
        <dbReference type="ARBA" id="ARBA00001947"/>
    </source>
</evidence>
<protein>
    <recommendedName>
        <fullName evidence="7">ribulose-phosphate 3-epimerase</fullName>
        <ecNumber evidence="7">5.1.3.1</ecNumber>
    </recommendedName>
</protein>
<name>A0A383CFF7_9ZZZZ</name>
<dbReference type="PROSITE" id="PS01085">
    <property type="entry name" value="RIBUL_P_3_EPIMER_1"/>
    <property type="match status" value="1"/>
</dbReference>
<evidence type="ECO:0000256" key="1">
    <source>
        <dbReference type="ARBA" id="ARBA00001782"/>
    </source>
</evidence>
<dbReference type="InterPro" id="IPR026019">
    <property type="entry name" value="Ribul_P_3_epim"/>
</dbReference>
<comment type="cofactor">
    <cofactor evidence="2">
        <name>Mn(2+)</name>
        <dbReference type="ChEBI" id="CHEBI:29035"/>
    </cofactor>
</comment>
<evidence type="ECO:0000256" key="7">
    <source>
        <dbReference type="ARBA" id="ARBA00013188"/>
    </source>
</evidence>
<dbReference type="FunFam" id="3.20.20.70:FF:000004">
    <property type="entry name" value="Ribulose-phosphate 3-epimerase"/>
    <property type="match status" value="1"/>
</dbReference>
<dbReference type="GO" id="GO:0046872">
    <property type="term" value="F:metal ion binding"/>
    <property type="evidence" value="ECO:0007669"/>
    <property type="project" value="UniProtKB-KW"/>
</dbReference>
<dbReference type="GO" id="GO:0004750">
    <property type="term" value="F:D-ribulose-phosphate 3-epimerase activity"/>
    <property type="evidence" value="ECO:0007669"/>
    <property type="project" value="UniProtKB-EC"/>
</dbReference>
<dbReference type="InterPro" id="IPR011060">
    <property type="entry name" value="RibuloseP-bd_barrel"/>
</dbReference>
<feature type="non-terminal residue" evidence="10">
    <location>
        <position position="205"/>
    </location>
</feature>
<dbReference type="HAMAP" id="MF_02227">
    <property type="entry name" value="RPE"/>
    <property type="match status" value="1"/>
</dbReference>
<evidence type="ECO:0000256" key="5">
    <source>
        <dbReference type="ARBA" id="ARBA00001954"/>
    </source>
</evidence>
<dbReference type="PANTHER" id="PTHR11749">
    <property type="entry name" value="RIBULOSE-5-PHOSPHATE-3-EPIMERASE"/>
    <property type="match status" value="1"/>
</dbReference>
<gene>
    <name evidence="10" type="ORF">METZ01_LOCUS483684</name>
</gene>
<organism evidence="10">
    <name type="scientific">marine metagenome</name>
    <dbReference type="NCBI Taxonomy" id="408172"/>
    <lineage>
        <taxon>unclassified sequences</taxon>
        <taxon>metagenomes</taxon>
        <taxon>ecological metagenomes</taxon>
    </lineage>
</organism>
<keyword evidence="9" id="KW-0413">Isomerase</keyword>
<comment type="cofactor">
    <cofactor evidence="3">
        <name>Co(2+)</name>
        <dbReference type="ChEBI" id="CHEBI:48828"/>
    </cofactor>
</comment>